<evidence type="ECO:0000259" key="1">
    <source>
        <dbReference type="PROSITE" id="PS51725"/>
    </source>
</evidence>
<dbReference type="SUPFAM" id="SSF54909">
    <property type="entry name" value="Dimeric alpha+beta barrel"/>
    <property type="match status" value="1"/>
</dbReference>
<reference evidence="2" key="1">
    <citation type="submission" date="2023-08" db="EMBL/GenBank/DDBJ databases">
        <title>Emergence of clinically-relevant ST2 carbapenem-resistant Acinetobacter baumannii strains in hospital sewages in Zhejiang, East of China.</title>
        <authorList>
            <person name="Kaichao C."/>
            <person name="Zhang R."/>
        </authorList>
    </citation>
    <scope>NUCLEOTIDE SEQUENCE</scope>
    <source>
        <strain evidence="2">M-RB-37</strain>
    </source>
</reference>
<proteinExistence type="predicted"/>
<keyword evidence="2" id="KW-0560">Oxidoreductase</keyword>
<gene>
    <name evidence="2" type="ORF">RFH47_10180</name>
</gene>
<dbReference type="RefSeq" id="WP_308974957.1">
    <property type="nucleotide sequence ID" value="NZ_JAVIDL010000018.1"/>
</dbReference>
<protein>
    <submittedName>
        <fullName evidence="2">Antibiotic biosynthesis monooxygenase</fullName>
        <ecNumber evidence="2">1.14.-.-</ecNumber>
    </submittedName>
</protein>
<name>A0AAW8J9C1_9GAMM</name>
<dbReference type="EC" id="1.14.-.-" evidence="2"/>
<dbReference type="PROSITE" id="PS51725">
    <property type="entry name" value="ABM"/>
    <property type="match status" value="1"/>
</dbReference>
<sequence length="96" mass="11529">MILEHVELHILPCQSEAFEQAMQQAKNLIAEMPGFLSLQLLKHHQLADRYLLCIQWQRIEDHQQGFRASAQYQQWKALLHHFYPMERKTSSFRVRI</sequence>
<dbReference type="Gene3D" id="3.30.70.100">
    <property type="match status" value="1"/>
</dbReference>
<dbReference type="InterPro" id="IPR007138">
    <property type="entry name" value="ABM_dom"/>
</dbReference>
<dbReference type="Pfam" id="PF03992">
    <property type="entry name" value="ABM"/>
    <property type="match status" value="1"/>
</dbReference>
<evidence type="ECO:0000313" key="2">
    <source>
        <dbReference type="EMBL" id="MDQ8936097.1"/>
    </source>
</evidence>
<comment type="caution">
    <text evidence="2">The sequence shown here is derived from an EMBL/GenBank/DDBJ whole genome shotgun (WGS) entry which is preliminary data.</text>
</comment>
<organism evidence="2 3">
    <name type="scientific">Acinetobacter rudis</name>
    <dbReference type="NCBI Taxonomy" id="632955"/>
    <lineage>
        <taxon>Bacteria</taxon>
        <taxon>Pseudomonadati</taxon>
        <taxon>Pseudomonadota</taxon>
        <taxon>Gammaproteobacteria</taxon>
        <taxon>Moraxellales</taxon>
        <taxon>Moraxellaceae</taxon>
        <taxon>Acinetobacter</taxon>
    </lineage>
</organism>
<keyword evidence="2" id="KW-0503">Monooxygenase</keyword>
<accession>A0AAW8J9C1</accession>
<dbReference type="AlphaFoldDB" id="A0AAW8J9C1"/>
<evidence type="ECO:0000313" key="3">
    <source>
        <dbReference type="Proteomes" id="UP001243844"/>
    </source>
</evidence>
<dbReference type="GO" id="GO:0004497">
    <property type="term" value="F:monooxygenase activity"/>
    <property type="evidence" value="ECO:0007669"/>
    <property type="project" value="UniProtKB-KW"/>
</dbReference>
<dbReference type="InterPro" id="IPR011008">
    <property type="entry name" value="Dimeric_a/b-barrel"/>
</dbReference>
<feature type="domain" description="ABM" evidence="1">
    <location>
        <begin position="2"/>
        <end position="92"/>
    </location>
</feature>
<dbReference type="Proteomes" id="UP001243844">
    <property type="component" value="Unassembled WGS sequence"/>
</dbReference>
<dbReference type="EMBL" id="JAVIDL010000018">
    <property type="protein sequence ID" value="MDQ8936097.1"/>
    <property type="molecule type" value="Genomic_DNA"/>
</dbReference>